<dbReference type="AlphaFoldDB" id="A0A2S1SEH3"/>
<evidence type="ECO:0000259" key="4">
    <source>
        <dbReference type="PROSITE" id="PS51118"/>
    </source>
</evidence>
<name>A0A2S1SEH3_9FLAO</name>
<dbReference type="GO" id="GO:0003677">
    <property type="term" value="F:DNA binding"/>
    <property type="evidence" value="ECO:0007669"/>
    <property type="project" value="UniProtKB-KW"/>
</dbReference>
<dbReference type="InterPro" id="IPR002577">
    <property type="entry name" value="HTH_HxlR"/>
</dbReference>
<dbReference type="PANTHER" id="PTHR33204">
    <property type="entry name" value="TRANSCRIPTIONAL REGULATOR, MARR FAMILY"/>
    <property type="match status" value="1"/>
</dbReference>
<evidence type="ECO:0000256" key="1">
    <source>
        <dbReference type="ARBA" id="ARBA00023015"/>
    </source>
</evidence>
<keyword evidence="1" id="KW-0805">Transcription regulation</keyword>
<gene>
    <name evidence="5" type="ORF">HYN49_02170</name>
</gene>
<sequence>METISVPSAIDTRKKLKEILNTPRDCNTTLCPVKDVLHKVGDKWSVFVMMALGAEKTMRFNELKNSIYGISQKMLTVTVRDLESFGLIDRKIYPQIPPKVEYTLTGKGEEFLQHLIVLLDWACRYSKKEKSS</sequence>
<proteinExistence type="predicted"/>
<dbReference type="Gene3D" id="1.10.10.10">
    <property type="entry name" value="Winged helix-like DNA-binding domain superfamily/Winged helix DNA-binding domain"/>
    <property type="match status" value="1"/>
</dbReference>
<evidence type="ECO:0000313" key="6">
    <source>
        <dbReference type="Proteomes" id="UP000244937"/>
    </source>
</evidence>
<dbReference type="PANTHER" id="PTHR33204:SF39">
    <property type="entry name" value="TRANSCRIPTIONAL REGULATORY PROTEIN"/>
    <property type="match status" value="1"/>
</dbReference>
<evidence type="ECO:0000256" key="3">
    <source>
        <dbReference type="ARBA" id="ARBA00023163"/>
    </source>
</evidence>
<dbReference type="InterPro" id="IPR036388">
    <property type="entry name" value="WH-like_DNA-bd_sf"/>
</dbReference>
<dbReference type="Proteomes" id="UP000244937">
    <property type="component" value="Chromosome"/>
</dbReference>
<feature type="domain" description="HTH hxlR-type" evidence="4">
    <location>
        <begin position="31"/>
        <end position="130"/>
    </location>
</feature>
<dbReference type="OrthoDB" id="9797599at2"/>
<dbReference type="RefSeq" id="WP_108902587.1">
    <property type="nucleotide sequence ID" value="NZ_CP029187.1"/>
</dbReference>
<evidence type="ECO:0000313" key="5">
    <source>
        <dbReference type="EMBL" id="AWI24789.1"/>
    </source>
</evidence>
<dbReference type="KEGG" id="fpal:HYN49_02170"/>
<dbReference type="Pfam" id="PF01638">
    <property type="entry name" value="HxlR"/>
    <property type="match status" value="1"/>
</dbReference>
<keyword evidence="2" id="KW-0238">DNA-binding</keyword>
<accession>A0A2S1SEH3</accession>
<keyword evidence="3" id="KW-0804">Transcription</keyword>
<dbReference type="PROSITE" id="PS51118">
    <property type="entry name" value="HTH_HXLR"/>
    <property type="match status" value="1"/>
</dbReference>
<dbReference type="EMBL" id="CP029187">
    <property type="protein sequence ID" value="AWI24789.1"/>
    <property type="molecule type" value="Genomic_DNA"/>
</dbReference>
<protein>
    <submittedName>
        <fullName evidence="5">Transcriptional regulator</fullName>
    </submittedName>
</protein>
<organism evidence="5 6">
    <name type="scientific">Flavobacterium pallidum</name>
    <dbReference type="NCBI Taxonomy" id="2172098"/>
    <lineage>
        <taxon>Bacteria</taxon>
        <taxon>Pseudomonadati</taxon>
        <taxon>Bacteroidota</taxon>
        <taxon>Flavobacteriia</taxon>
        <taxon>Flavobacteriales</taxon>
        <taxon>Flavobacteriaceae</taxon>
        <taxon>Flavobacterium</taxon>
    </lineage>
</organism>
<reference evidence="5 6" key="1">
    <citation type="submission" date="2018-05" db="EMBL/GenBank/DDBJ databases">
        <title>Genome sequencing of Flavobacterium sp. HYN0049.</title>
        <authorList>
            <person name="Yi H."/>
            <person name="Baek C."/>
        </authorList>
    </citation>
    <scope>NUCLEOTIDE SEQUENCE [LARGE SCALE GENOMIC DNA]</scope>
    <source>
        <strain evidence="5 6">HYN0049</strain>
    </source>
</reference>
<dbReference type="InterPro" id="IPR036390">
    <property type="entry name" value="WH_DNA-bd_sf"/>
</dbReference>
<evidence type="ECO:0000256" key="2">
    <source>
        <dbReference type="ARBA" id="ARBA00023125"/>
    </source>
</evidence>
<keyword evidence="6" id="KW-1185">Reference proteome</keyword>
<dbReference type="SUPFAM" id="SSF46785">
    <property type="entry name" value="Winged helix' DNA-binding domain"/>
    <property type="match status" value="1"/>
</dbReference>